<proteinExistence type="predicted"/>
<dbReference type="PANTHER" id="PTHR47755:SF1">
    <property type="entry name" value="CELL DIVISION PROTEIN FTSX"/>
    <property type="match status" value="1"/>
</dbReference>
<dbReference type="Proteomes" id="UP000316313">
    <property type="component" value="Chromosome"/>
</dbReference>
<keyword evidence="1" id="KW-1133">Transmembrane helix</keyword>
<dbReference type="AlphaFoldDB" id="A0A4Y6UFQ9"/>
<feature type="transmembrane region" description="Helical" evidence="1">
    <location>
        <begin position="155"/>
        <end position="179"/>
    </location>
</feature>
<dbReference type="OrthoDB" id="7283531at2"/>
<dbReference type="KEGG" id="ssam:E3D00_01535"/>
<organism evidence="2 3">
    <name type="scientific">Swingsia samuiensis</name>
    <dbReference type="NCBI Taxonomy" id="1293412"/>
    <lineage>
        <taxon>Bacteria</taxon>
        <taxon>Pseudomonadati</taxon>
        <taxon>Pseudomonadota</taxon>
        <taxon>Alphaproteobacteria</taxon>
        <taxon>Acetobacterales</taxon>
        <taxon>Acetobacteraceae</taxon>
        <taxon>Swingsia</taxon>
    </lineage>
</organism>
<evidence type="ECO:0000313" key="3">
    <source>
        <dbReference type="Proteomes" id="UP000316313"/>
    </source>
</evidence>
<evidence type="ECO:0000313" key="2">
    <source>
        <dbReference type="EMBL" id="QDH16393.1"/>
    </source>
</evidence>
<evidence type="ECO:0000256" key="1">
    <source>
        <dbReference type="SAM" id="Phobius"/>
    </source>
</evidence>
<sequence length="299" mass="32547">MSRRISPGLRSGSLPILAALMTMLGGFALAGLTGVQTLASEWLKAAQSAATIEIPSDIPNFSARKTKLLLSFQNDPNVLKVDELSSEQTQDLLAPWLGKSENDKKPLFGLTLPKVIIVSHKPTAHLEGILNELIPEATLQEDMQWGDRLNQLGNSLVVCAWFTVLLIMIVAVLSIGITVRRSVASQKRATEIVHSLGVADFTISSHIAGHTAILCFLGSLTGLIFLAPITIYMAEILAPFSQQAIILHNFPLSFSEWKNALTFLPSILVKELVFLPIIATLLGWITAQGVVLSWLRRLP</sequence>
<keyword evidence="1" id="KW-0812">Transmembrane</keyword>
<dbReference type="RefSeq" id="WP_141459317.1">
    <property type="nucleotide sequence ID" value="NZ_CP038141.1"/>
</dbReference>
<keyword evidence="1" id="KW-0472">Membrane</keyword>
<dbReference type="InterPro" id="IPR004513">
    <property type="entry name" value="FtsX"/>
</dbReference>
<feature type="transmembrane region" description="Helical" evidence="1">
    <location>
        <begin position="212"/>
        <end position="234"/>
    </location>
</feature>
<name>A0A4Y6UFQ9_9PROT</name>
<keyword evidence="2" id="KW-0132">Cell division</keyword>
<gene>
    <name evidence="2" type="ORF">E3D00_01535</name>
</gene>
<dbReference type="GO" id="GO:0032153">
    <property type="term" value="C:cell division site"/>
    <property type="evidence" value="ECO:0007669"/>
    <property type="project" value="TreeGrafter"/>
</dbReference>
<dbReference type="PANTHER" id="PTHR47755">
    <property type="entry name" value="CELL DIVISION PROTEIN FTSX"/>
    <property type="match status" value="1"/>
</dbReference>
<keyword evidence="2" id="KW-0131">Cell cycle</keyword>
<dbReference type="EMBL" id="CP038141">
    <property type="protein sequence ID" value="QDH16393.1"/>
    <property type="molecule type" value="Genomic_DNA"/>
</dbReference>
<reference evidence="2 3" key="1">
    <citation type="submission" date="2019-03" db="EMBL/GenBank/DDBJ databases">
        <title>The complete genome sequence of Swingsia samuiensis NBRC107927(T).</title>
        <authorList>
            <person name="Chua K.-O."/>
            <person name="Chan K.-G."/>
            <person name="See-Too W.-S."/>
        </authorList>
    </citation>
    <scope>NUCLEOTIDE SEQUENCE [LARGE SCALE GENOMIC DNA]</scope>
    <source>
        <strain evidence="2 3">AH83</strain>
    </source>
</reference>
<feature type="transmembrane region" description="Helical" evidence="1">
    <location>
        <begin position="12"/>
        <end position="32"/>
    </location>
</feature>
<keyword evidence="3" id="KW-1185">Reference proteome</keyword>
<accession>A0A4Y6UFQ9</accession>
<dbReference type="GO" id="GO:0051301">
    <property type="term" value="P:cell division"/>
    <property type="evidence" value="ECO:0007669"/>
    <property type="project" value="UniProtKB-KW"/>
</dbReference>
<feature type="transmembrane region" description="Helical" evidence="1">
    <location>
        <begin position="273"/>
        <end position="295"/>
    </location>
</feature>
<dbReference type="GO" id="GO:0005886">
    <property type="term" value="C:plasma membrane"/>
    <property type="evidence" value="ECO:0007669"/>
    <property type="project" value="UniProtKB-SubCell"/>
</dbReference>
<protein>
    <submittedName>
        <fullName evidence="2">Cell division protein FtsX</fullName>
    </submittedName>
</protein>